<accession>A0A0L8VF47</accession>
<dbReference type="STRING" id="1409788.NC99_03680"/>
<name>A0A0L8VF47_9BACT</name>
<dbReference type="EMBL" id="LGIA01000018">
    <property type="protein sequence ID" value="KOH46782.1"/>
    <property type="molecule type" value="Genomic_DNA"/>
</dbReference>
<dbReference type="AlphaFoldDB" id="A0A0L8VF47"/>
<proteinExistence type="predicted"/>
<protein>
    <submittedName>
        <fullName evidence="1">Uncharacterized protein</fullName>
    </submittedName>
</protein>
<reference evidence="2" key="1">
    <citation type="submission" date="2015-07" db="EMBL/GenBank/DDBJ databases">
        <title>Genome sequencing of Sunxiuqinia dokdonensis strain SK.</title>
        <authorList>
            <person name="Ahn S."/>
            <person name="Kim B.-C."/>
        </authorList>
    </citation>
    <scope>NUCLEOTIDE SEQUENCE [LARGE SCALE GENOMIC DNA]</scope>
    <source>
        <strain evidence="2">SK</strain>
    </source>
</reference>
<organism evidence="1 2">
    <name type="scientific">Sunxiuqinia dokdonensis</name>
    <dbReference type="NCBI Taxonomy" id="1409788"/>
    <lineage>
        <taxon>Bacteria</taxon>
        <taxon>Pseudomonadati</taxon>
        <taxon>Bacteroidota</taxon>
        <taxon>Bacteroidia</taxon>
        <taxon>Marinilabiliales</taxon>
        <taxon>Prolixibacteraceae</taxon>
        <taxon>Sunxiuqinia</taxon>
    </lineage>
</organism>
<evidence type="ECO:0000313" key="1">
    <source>
        <dbReference type="EMBL" id="KOH46782.1"/>
    </source>
</evidence>
<gene>
    <name evidence="1" type="ORF">NC99_03680</name>
</gene>
<evidence type="ECO:0000313" key="2">
    <source>
        <dbReference type="Proteomes" id="UP000036958"/>
    </source>
</evidence>
<comment type="caution">
    <text evidence="1">The sequence shown here is derived from an EMBL/GenBank/DDBJ whole genome shotgun (WGS) entry which is preliminary data.</text>
</comment>
<dbReference type="Proteomes" id="UP000036958">
    <property type="component" value="Unassembled WGS sequence"/>
</dbReference>
<sequence>MPEIHIKVHNVDSQYPPLDPPKKRREKKLQVSLLDCLLLKVAVEFETNDAGLRIISIQVPESDKIPESEAQVNITTNHTIYDEKPASRIVLNLSYNNGLQNEVGSCVLKLTQQGIIVLHTKTDNIIIFKLDGQT</sequence>
<dbReference type="RefSeq" id="WP_053179201.1">
    <property type="nucleotide sequence ID" value="NZ_LGIA01000018.1"/>
</dbReference>
<keyword evidence="2" id="KW-1185">Reference proteome</keyword>